<name>A0ABQ9CTB4_9PASS</name>
<gene>
    <name evidence="1" type="ORF">WISP_134706</name>
</gene>
<organism evidence="1 2">
    <name type="scientific">Willisornis vidua</name>
    <name type="common">Xingu scale-backed antbird</name>
    <dbReference type="NCBI Taxonomy" id="1566151"/>
    <lineage>
        <taxon>Eukaryota</taxon>
        <taxon>Metazoa</taxon>
        <taxon>Chordata</taxon>
        <taxon>Craniata</taxon>
        <taxon>Vertebrata</taxon>
        <taxon>Euteleostomi</taxon>
        <taxon>Archelosauria</taxon>
        <taxon>Archosauria</taxon>
        <taxon>Dinosauria</taxon>
        <taxon>Saurischia</taxon>
        <taxon>Theropoda</taxon>
        <taxon>Coelurosauria</taxon>
        <taxon>Aves</taxon>
        <taxon>Neognathae</taxon>
        <taxon>Neoaves</taxon>
        <taxon>Telluraves</taxon>
        <taxon>Australaves</taxon>
        <taxon>Passeriformes</taxon>
        <taxon>Thamnophilidae</taxon>
        <taxon>Willisornis</taxon>
    </lineage>
</organism>
<dbReference type="PANTHER" id="PTHR47027:SF30">
    <property type="entry name" value="THAP-TYPE DOMAIN-CONTAINING PROTEIN"/>
    <property type="match status" value="1"/>
</dbReference>
<proteinExistence type="predicted"/>
<dbReference type="EMBL" id="WHWB01034667">
    <property type="protein sequence ID" value="KAJ7406292.1"/>
    <property type="molecule type" value="Genomic_DNA"/>
</dbReference>
<sequence length="208" mass="24315">MVLEEFTVLRDMGQKRSNEVLYQPAPQEVFHHPHITIGESDVKSVQQFTYLGNIISSEGKIDKEIANRLAKAYRAFRKLHKRVWCNKDLKKSTKISVYRAIILSPLIHGSESWVIYHHHLRLLKCFHQCCLSVMLNIPWSDYVTNVSVLEQTGVTSIKAMLLRMQLCWAGHISRMEDHRFPKIVLYGELATRCHKRRAPKIRYMDSLK</sequence>
<dbReference type="PANTHER" id="PTHR47027">
    <property type="entry name" value="REVERSE TRANSCRIPTASE DOMAIN-CONTAINING PROTEIN"/>
    <property type="match status" value="1"/>
</dbReference>
<comment type="caution">
    <text evidence="1">The sequence shown here is derived from an EMBL/GenBank/DDBJ whole genome shotgun (WGS) entry which is preliminary data.</text>
</comment>
<evidence type="ECO:0000313" key="1">
    <source>
        <dbReference type="EMBL" id="KAJ7406292.1"/>
    </source>
</evidence>
<keyword evidence="2" id="KW-1185">Reference proteome</keyword>
<evidence type="ECO:0000313" key="2">
    <source>
        <dbReference type="Proteomes" id="UP001145742"/>
    </source>
</evidence>
<protein>
    <submittedName>
        <fullName evidence="1">Uncharacterized protein</fullName>
    </submittedName>
</protein>
<reference evidence="1" key="1">
    <citation type="submission" date="2019-10" db="EMBL/GenBank/DDBJ databases">
        <authorList>
            <person name="Soares A.E.R."/>
            <person name="Aleixo A."/>
            <person name="Schneider P."/>
            <person name="Miyaki C.Y."/>
            <person name="Schneider M.P."/>
            <person name="Mello C."/>
            <person name="Vasconcelos A.T.R."/>
        </authorList>
    </citation>
    <scope>NUCLEOTIDE SEQUENCE</scope>
    <source>
        <tissue evidence="1">Muscle</tissue>
    </source>
</reference>
<accession>A0ABQ9CTB4</accession>
<dbReference type="Proteomes" id="UP001145742">
    <property type="component" value="Unassembled WGS sequence"/>
</dbReference>